<dbReference type="RefSeq" id="WP_338448145.1">
    <property type="nucleotide sequence ID" value="NZ_CP137640.1"/>
</dbReference>
<dbReference type="EMBL" id="CP137640">
    <property type="protein sequence ID" value="WVX79211.1"/>
    <property type="molecule type" value="Genomic_DNA"/>
</dbReference>
<sequence>MNKKDIANIRKEFKLDNYKLQIREIFNVYVKSESGEIYHYVSQPFEMLEQEIQELFLANFKKVLTGQLDSKLFELKFKRDVEDSTQAILFEGLHADTTDDWTQSMLEIVMKMFTHTIYEFDTVVTFIRAEYRKPTRKRDMDSEEGGDDEVYTSQFILCSLNKIDQPKRTLLFDYIEKEFKPNHTVDPIINIASPLSGFLFPAFTDNSADVNHLLYSAGKANQPDFGFIDEVLNCEEFITAAEEKDCFELILKNVIGDEVDTKVISNVYEEIDKMLQEKEEDEKEEQDEPEAPMLDHQDIERILTVSGVEDVSAAKVEHAFKAVVDDETHEFKASSLVPKTIKIETKVANVSISPKDLKYIKYITFEGKRCLLLEVDEDVVVEGFKLESGTL</sequence>
<reference evidence="1 2" key="1">
    <citation type="submission" date="2023-10" db="EMBL/GenBank/DDBJ databases">
        <title>Niallia locisalis sp.nov. isolated from a salt pond sample.</title>
        <authorList>
            <person name="Li X.-J."/>
            <person name="Dong L."/>
        </authorList>
    </citation>
    <scope>NUCLEOTIDE SEQUENCE [LARGE SCALE GENOMIC DNA]</scope>
    <source>
        <strain evidence="1 2">DSM 29761</strain>
    </source>
</reference>
<accession>A0ABZ2C6T1</accession>
<organism evidence="1 2">
    <name type="scientific">Niallia oryzisoli</name>
    <dbReference type="NCBI Taxonomy" id="1737571"/>
    <lineage>
        <taxon>Bacteria</taxon>
        <taxon>Bacillati</taxon>
        <taxon>Bacillota</taxon>
        <taxon>Bacilli</taxon>
        <taxon>Bacillales</taxon>
        <taxon>Bacillaceae</taxon>
        <taxon>Niallia</taxon>
    </lineage>
</organism>
<dbReference type="InterPro" id="IPR025466">
    <property type="entry name" value="DUF4317"/>
</dbReference>
<proteinExistence type="predicted"/>
<dbReference type="Proteomes" id="UP001357223">
    <property type="component" value="Chromosome"/>
</dbReference>
<evidence type="ECO:0000313" key="1">
    <source>
        <dbReference type="EMBL" id="WVX79211.1"/>
    </source>
</evidence>
<protein>
    <submittedName>
        <fullName evidence="1">DUF4317 domain-containing protein</fullName>
    </submittedName>
</protein>
<keyword evidence="2" id="KW-1185">Reference proteome</keyword>
<dbReference type="Pfam" id="PF14199">
    <property type="entry name" value="DUF4317"/>
    <property type="match status" value="1"/>
</dbReference>
<gene>
    <name evidence="1" type="ORF">R4Z09_18095</name>
</gene>
<name>A0ABZ2C6T1_9BACI</name>
<evidence type="ECO:0000313" key="2">
    <source>
        <dbReference type="Proteomes" id="UP001357223"/>
    </source>
</evidence>